<feature type="active site" description="Acyl-ester intermediate" evidence="7">
    <location>
        <position position="174"/>
    </location>
</feature>
<dbReference type="Gene3D" id="3.90.1300.10">
    <property type="entry name" value="Amidase signature (AS) domain"/>
    <property type="match status" value="1"/>
</dbReference>
<evidence type="ECO:0000256" key="5">
    <source>
        <dbReference type="ARBA" id="ARBA00022917"/>
    </source>
</evidence>
<comment type="caution">
    <text evidence="9">The sequence shown here is derived from an EMBL/GenBank/DDBJ whole genome shotgun (WGS) entry which is preliminary data.</text>
</comment>
<evidence type="ECO:0000313" key="9">
    <source>
        <dbReference type="EMBL" id="OHA50604.1"/>
    </source>
</evidence>
<dbReference type="Proteomes" id="UP000178646">
    <property type="component" value="Unassembled WGS sequence"/>
</dbReference>
<name>A0A1G2PQK4_9BACT</name>
<dbReference type="InterPro" id="IPR020556">
    <property type="entry name" value="Amidase_CS"/>
</dbReference>
<evidence type="ECO:0000313" key="10">
    <source>
        <dbReference type="Proteomes" id="UP000178646"/>
    </source>
</evidence>
<dbReference type="Pfam" id="PF01425">
    <property type="entry name" value="Amidase"/>
    <property type="match status" value="1"/>
</dbReference>
<proteinExistence type="inferred from homology"/>
<dbReference type="InterPro" id="IPR023631">
    <property type="entry name" value="Amidase_dom"/>
</dbReference>
<dbReference type="GO" id="GO:0006412">
    <property type="term" value="P:translation"/>
    <property type="evidence" value="ECO:0007669"/>
    <property type="project" value="UniProtKB-UniRule"/>
</dbReference>
<feature type="domain" description="Amidase" evidence="8">
    <location>
        <begin position="24"/>
        <end position="456"/>
    </location>
</feature>
<dbReference type="EC" id="6.3.5.7" evidence="7"/>
<dbReference type="PANTHER" id="PTHR11895:SF151">
    <property type="entry name" value="GLUTAMYL-TRNA(GLN) AMIDOTRANSFERASE SUBUNIT A"/>
    <property type="match status" value="1"/>
</dbReference>
<evidence type="ECO:0000259" key="8">
    <source>
        <dbReference type="Pfam" id="PF01425"/>
    </source>
</evidence>
<sequence length="470" mass="50792">MSLNNLTIKKARKLLTDKEISAKELTAYFLKNIEKKNKNINAYLEVFADALNEAEKLDKEGIGNRPLLGIPMAIKDNILIKGKICSAGSQMLQNYKASYDATAIKKLKSAGAVFLGRTNMDEFAMGASTENSAYGATKNPKDLTRVAGGSSGGSAAAVAMDGCLGALGSDTGGSIRQPASFCGVVGLNPTYGAVSRSGLIAMASSFDQIGSMAKTVEDAEIIFNVIKGKDPMDSTSSSTPDFDERKLDGKLKIGVLKYDKKGVDEEINESMEKSAKIFKDLGYEISEIELPNIKYSVPCYYILAPAEVSSNLARFDGVKYGLFKEGKSLTEDYMKTREAGFGPETRRRIMLGTYVLSAGYYDAYYVKAKEIRKLIKKDFENVFKNVDAVISPVSPSVAFKIGEKANDPLKMYLEDIFTAPAKMAGLPAMSVPAGLNSEGLPIGLQIIAPGFGENLLFEIGKKYESSSQRS</sequence>
<comment type="similarity">
    <text evidence="1 7">Belongs to the amidase family. GatA subfamily.</text>
</comment>
<evidence type="ECO:0000256" key="6">
    <source>
        <dbReference type="ARBA" id="ARBA00047407"/>
    </source>
</evidence>
<feature type="active site" description="Charge relay system" evidence="7">
    <location>
        <position position="75"/>
    </location>
</feature>
<reference evidence="9 10" key="1">
    <citation type="journal article" date="2016" name="Nat. Commun.">
        <title>Thousands of microbial genomes shed light on interconnected biogeochemical processes in an aquifer system.</title>
        <authorList>
            <person name="Anantharaman K."/>
            <person name="Brown C.T."/>
            <person name="Hug L.A."/>
            <person name="Sharon I."/>
            <person name="Castelle C.J."/>
            <person name="Probst A.J."/>
            <person name="Thomas B.C."/>
            <person name="Singh A."/>
            <person name="Wilkins M.J."/>
            <person name="Karaoz U."/>
            <person name="Brodie E.L."/>
            <person name="Williams K.H."/>
            <person name="Hubbard S.S."/>
            <person name="Banfield J.F."/>
        </authorList>
    </citation>
    <scope>NUCLEOTIDE SEQUENCE [LARGE SCALE GENOMIC DNA]</scope>
</reference>
<organism evidence="9 10">
    <name type="scientific">Candidatus Terrybacteria bacterium RIFCSPHIGHO2_02_41_19</name>
    <dbReference type="NCBI Taxonomy" id="1802364"/>
    <lineage>
        <taxon>Bacteria</taxon>
        <taxon>Candidatus Terryibacteriota</taxon>
    </lineage>
</organism>
<dbReference type="SUPFAM" id="SSF75304">
    <property type="entry name" value="Amidase signature (AS) enzymes"/>
    <property type="match status" value="1"/>
</dbReference>
<evidence type="ECO:0000256" key="4">
    <source>
        <dbReference type="ARBA" id="ARBA00022840"/>
    </source>
</evidence>
<dbReference type="InterPro" id="IPR000120">
    <property type="entry name" value="Amidase"/>
</dbReference>
<feature type="active site" description="Charge relay system" evidence="7">
    <location>
        <position position="150"/>
    </location>
</feature>
<protein>
    <recommendedName>
        <fullName evidence="7">Glutamyl-tRNA(Gln) amidotransferase subunit A</fullName>
        <shortName evidence="7">Glu-ADT subunit A</shortName>
        <ecNumber evidence="7">6.3.5.7</ecNumber>
    </recommendedName>
</protein>
<dbReference type="PANTHER" id="PTHR11895">
    <property type="entry name" value="TRANSAMIDASE"/>
    <property type="match status" value="1"/>
</dbReference>
<accession>A0A1G2PQK4</accession>
<comment type="subunit">
    <text evidence="7">Heterotrimer of A, B and C subunits.</text>
</comment>
<dbReference type="PROSITE" id="PS00571">
    <property type="entry name" value="AMIDASES"/>
    <property type="match status" value="1"/>
</dbReference>
<dbReference type="GO" id="GO:0050567">
    <property type="term" value="F:glutaminyl-tRNA synthase (glutamine-hydrolyzing) activity"/>
    <property type="evidence" value="ECO:0007669"/>
    <property type="project" value="UniProtKB-UniRule"/>
</dbReference>
<keyword evidence="5 7" id="KW-0648">Protein biosynthesis</keyword>
<dbReference type="GO" id="GO:0030956">
    <property type="term" value="C:glutamyl-tRNA(Gln) amidotransferase complex"/>
    <property type="evidence" value="ECO:0007669"/>
    <property type="project" value="InterPro"/>
</dbReference>
<evidence type="ECO:0000256" key="3">
    <source>
        <dbReference type="ARBA" id="ARBA00022741"/>
    </source>
</evidence>
<dbReference type="NCBIfam" id="TIGR00132">
    <property type="entry name" value="gatA"/>
    <property type="match status" value="1"/>
</dbReference>
<evidence type="ECO:0000256" key="1">
    <source>
        <dbReference type="ARBA" id="ARBA00008069"/>
    </source>
</evidence>
<dbReference type="GO" id="GO:0005524">
    <property type="term" value="F:ATP binding"/>
    <property type="evidence" value="ECO:0007669"/>
    <property type="project" value="UniProtKB-KW"/>
</dbReference>
<keyword evidence="4 7" id="KW-0067">ATP-binding</keyword>
<dbReference type="HAMAP" id="MF_00120">
    <property type="entry name" value="GatA"/>
    <property type="match status" value="1"/>
</dbReference>
<dbReference type="InterPro" id="IPR004412">
    <property type="entry name" value="GatA"/>
</dbReference>
<comment type="function">
    <text evidence="7">Allows the formation of correctly charged Gln-tRNA(Gln) through the transamidation of misacylated Glu-tRNA(Gln) in organisms which lack glutaminyl-tRNA synthetase. The reaction takes place in the presence of glutamine and ATP through an activated gamma-phospho-Glu-tRNA(Gln).</text>
</comment>
<evidence type="ECO:0000256" key="7">
    <source>
        <dbReference type="HAMAP-Rule" id="MF_00120"/>
    </source>
</evidence>
<dbReference type="EMBL" id="MHSU01000013">
    <property type="protein sequence ID" value="OHA50604.1"/>
    <property type="molecule type" value="Genomic_DNA"/>
</dbReference>
<gene>
    <name evidence="7" type="primary">gatA</name>
    <name evidence="9" type="ORF">A2W59_01195</name>
</gene>
<comment type="catalytic activity">
    <reaction evidence="6 7">
        <text>L-glutamyl-tRNA(Gln) + L-glutamine + ATP + H2O = L-glutaminyl-tRNA(Gln) + L-glutamate + ADP + phosphate + H(+)</text>
        <dbReference type="Rhea" id="RHEA:17521"/>
        <dbReference type="Rhea" id="RHEA-COMP:9681"/>
        <dbReference type="Rhea" id="RHEA-COMP:9684"/>
        <dbReference type="ChEBI" id="CHEBI:15377"/>
        <dbReference type="ChEBI" id="CHEBI:15378"/>
        <dbReference type="ChEBI" id="CHEBI:29985"/>
        <dbReference type="ChEBI" id="CHEBI:30616"/>
        <dbReference type="ChEBI" id="CHEBI:43474"/>
        <dbReference type="ChEBI" id="CHEBI:58359"/>
        <dbReference type="ChEBI" id="CHEBI:78520"/>
        <dbReference type="ChEBI" id="CHEBI:78521"/>
        <dbReference type="ChEBI" id="CHEBI:456216"/>
        <dbReference type="EC" id="6.3.5.7"/>
    </reaction>
</comment>
<dbReference type="InterPro" id="IPR036928">
    <property type="entry name" value="AS_sf"/>
</dbReference>
<evidence type="ECO:0000256" key="2">
    <source>
        <dbReference type="ARBA" id="ARBA00022598"/>
    </source>
</evidence>
<dbReference type="AlphaFoldDB" id="A0A1G2PQK4"/>
<keyword evidence="3 7" id="KW-0547">Nucleotide-binding</keyword>
<keyword evidence="2 7" id="KW-0436">Ligase</keyword>